<accession>A0ABY4HLJ5</accession>
<organism evidence="1 2">
    <name type="scientific">Flavobacterium sediminilitoris</name>
    <dbReference type="NCBI Taxonomy" id="2024526"/>
    <lineage>
        <taxon>Bacteria</taxon>
        <taxon>Pseudomonadati</taxon>
        <taxon>Bacteroidota</taxon>
        <taxon>Flavobacteriia</taxon>
        <taxon>Flavobacteriales</taxon>
        <taxon>Flavobacteriaceae</taxon>
        <taxon>Flavobacterium</taxon>
    </lineage>
</organism>
<sequence>MNDKRYYRRYNFQSLAMEDWEIKDIINRLSKTQFSLRFETNTPKRLLGKWLTPKIGIEIWIHNSGNKIIKYLDCYMTGDSNTAKNISEPFVNKEFEKYFSNIVEREVTIGNDTFTLNSERSVILPNTSRRIGKIEIYERFVHEDSELTFQISTEDNVQYFKYKGRELIE</sequence>
<proteinExistence type="predicted"/>
<gene>
    <name evidence="1" type="ORF">LXD69_11620</name>
</gene>
<protein>
    <submittedName>
        <fullName evidence="1">Uncharacterized protein</fullName>
    </submittedName>
</protein>
<evidence type="ECO:0000313" key="1">
    <source>
        <dbReference type="EMBL" id="UOX32689.1"/>
    </source>
</evidence>
<reference evidence="1" key="2">
    <citation type="submission" date="2022-04" db="EMBL/GenBank/DDBJ databases">
        <title>Complete Genome Sequence of Flavobacterium sediminilitoris YSM-43, Isolated from a Tidal Sediment.</title>
        <authorList>
            <person name="Lee P.A."/>
        </authorList>
    </citation>
    <scope>NUCLEOTIDE SEQUENCE</scope>
    <source>
        <strain evidence="1">YSM-43</strain>
    </source>
</reference>
<evidence type="ECO:0000313" key="2">
    <source>
        <dbReference type="Proteomes" id="UP000830454"/>
    </source>
</evidence>
<name>A0ABY4HLJ5_9FLAO</name>
<keyword evidence="2" id="KW-1185">Reference proteome</keyword>
<dbReference type="Proteomes" id="UP000830454">
    <property type="component" value="Chromosome"/>
</dbReference>
<dbReference type="RefSeq" id="WP_246915544.1">
    <property type="nucleotide sequence ID" value="NZ_CP090145.1"/>
</dbReference>
<dbReference type="EMBL" id="CP090145">
    <property type="protein sequence ID" value="UOX32689.1"/>
    <property type="molecule type" value="Genomic_DNA"/>
</dbReference>
<reference evidence="1" key="1">
    <citation type="submission" date="2021-12" db="EMBL/GenBank/DDBJ databases">
        <authorList>
            <person name="Cha I.-T."/>
            <person name="Lee K.-E."/>
            <person name="Park S.-J."/>
        </authorList>
    </citation>
    <scope>NUCLEOTIDE SEQUENCE</scope>
    <source>
        <strain evidence="1">YSM-43</strain>
    </source>
</reference>